<proteinExistence type="predicted"/>
<protein>
    <submittedName>
        <fullName evidence="1">Uncharacterized protein</fullName>
    </submittedName>
</protein>
<sequence length="57" mass="6742">MSSMLPVSQERFVSRRSWFYYVSKRILFSLSPYRNGGVTSWYMDSPPAYPQRKTTPT</sequence>
<evidence type="ECO:0000313" key="2">
    <source>
        <dbReference type="Proteomes" id="UP000828390"/>
    </source>
</evidence>
<dbReference type="EMBL" id="JAIWYP010000004">
    <property type="protein sequence ID" value="KAH3838830.1"/>
    <property type="molecule type" value="Genomic_DNA"/>
</dbReference>
<dbReference type="AlphaFoldDB" id="A0A9D4QQP7"/>
<keyword evidence="2" id="KW-1185">Reference proteome</keyword>
<gene>
    <name evidence="1" type="ORF">DPMN_112245</name>
</gene>
<evidence type="ECO:0000313" key="1">
    <source>
        <dbReference type="EMBL" id="KAH3838830.1"/>
    </source>
</evidence>
<dbReference type="Proteomes" id="UP000828390">
    <property type="component" value="Unassembled WGS sequence"/>
</dbReference>
<comment type="caution">
    <text evidence="1">The sequence shown here is derived from an EMBL/GenBank/DDBJ whole genome shotgun (WGS) entry which is preliminary data.</text>
</comment>
<reference evidence="1" key="1">
    <citation type="journal article" date="2019" name="bioRxiv">
        <title>The Genome of the Zebra Mussel, Dreissena polymorpha: A Resource for Invasive Species Research.</title>
        <authorList>
            <person name="McCartney M.A."/>
            <person name="Auch B."/>
            <person name="Kono T."/>
            <person name="Mallez S."/>
            <person name="Zhang Y."/>
            <person name="Obille A."/>
            <person name="Becker A."/>
            <person name="Abrahante J.E."/>
            <person name="Garbe J."/>
            <person name="Badalamenti J.P."/>
            <person name="Herman A."/>
            <person name="Mangelson H."/>
            <person name="Liachko I."/>
            <person name="Sullivan S."/>
            <person name="Sone E.D."/>
            <person name="Koren S."/>
            <person name="Silverstein K.A.T."/>
            <person name="Beckman K.B."/>
            <person name="Gohl D.M."/>
        </authorList>
    </citation>
    <scope>NUCLEOTIDE SEQUENCE</scope>
    <source>
        <strain evidence="1">Duluth1</strain>
        <tissue evidence="1">Whole animal</tissue>
    </source>
</reference>
<reference evidence="1" key="2">
    <citation type="submission" date="2020-11" db="EMBL/GenBank/DDBJ databases">
        <authorList>
            <person name="McCartney M.A."/>
            <person name="Auch B."/>
            <person name="Kono T."/>
            <person name="Mallez S."/>
            <person name="Becker A."/>
            <person name="Gohl D.M."/>
            <person name="Silverstein K.A.T."/>
            <person name="Koren S."/>
            <person name="Bechman K.B."/>
            <person name="Herman A."/>
            <person name="Abrahante J.E."/>
            <person name="Garbe J."/>
        </authorList>
    </citation>
    <scope>NUCLEOTIDE SEQUENCE</scope>
    <source>
        <strain evidence="1">Duluth1</strain>
        <tissue evidence="1">Whole animal</tissue>
    </source>
</reference>
<organism evidence="1 2">
    <name type="scientific">Dreissena polymorpha</name>
    <name type="common">Zebra mussel</name>
    <name type="synonym">Mytilus polymorpha</name>
    <dbReference type="NCBI Taxonomy" id="45954"/>
    <lineage>
        <taxon>Eukaryota</taxon>
        <taxon>Metazoa</taxon>
        <taxon>Spiralia</taxon>
        <taxon>Lophotrochozoa</taxon>
        <taxon>Mollusca</taxon>
        <taxon>Bivalvia</taxon>
        <taxon>Autobranchia</taxon>
        <taxon>Heteroconchia</taxon>
        <taxon>Euheterodonta</taxon>
        <taxon>Imparidentia</taxon>
        <taxon>Neoheterodontei</taxon>
        <taxon>Myida</taxon>
        <taxon>Dreissenoidea</taxon>
        <taxon>Dreissenidae</taxon>
        <taxon>Dreissena</taxon>
    </lineage>
</organism>
<accession>A0A9D4QQP7</accession>
<name>A0A9D4QQP7_DREPO</name>